<feature type="active site" description="Proton acceptor; for dehydratase activity" evidence="2">
    <location>
        <position position="120"/>
    </location>
</feature>
<evidence type="ECO:0000256" key="2">
    <source>
        <dbReference type="PROSITE-ProRule" id="PRU01363"/>
    </source>
</evidence>
<dbReference type="GO" id="GO:0006633">
    <property type="term" value="P:fatty acid biosynthetic process"/>
    <property type="evidence" value="ECO:0007669"/>
    <property type="project" value="TreeGrafter"/>
</dbReference>
<accession>A0A4R4V4X3</accession>
<evidence type="ECO:0000313" key="5">
    <source>
        <dbReference type="Proteomes" id="UP000294543"/>
    </source>
</evidence>
<dbReference type="PANTHER" id="PTHR43775:SF51">
    <property type="entry name" value="INACTIVE PHENOLPHTHIOCEROL SYNTHESIS POLYKETIDE SYNTHASE TYPE I PKS1-RELATED"/>
    <property type="match status" value="1"/>
</dbReference>
<dbReference type="InterPro" id="IPR050091">
    <property type="entry name" value="PKS_NRPS_Biosynth_Enz"/>
</dbReference>
<reference evidence="4 5" key="1">
    <citation type="submission" date="2019-03" db="EMBL/GenBank/DDBJ databases">
        <title>Draft genome sequences of novel Actinobacteria.</title>
        <authorList>
            <person name="Sahin N."/>
            <person name="Ay H."/>
            <person name="Saygin H."/>
        </authorList>
    </citation>
    <scope>NUCLEOTIDE SEQUENCE [LARGE SCALE GENOMIC DNA]</scope>
    <source>
        <strain evidence="4 5">KC712</strain>
    </source>
</reference>
<dbReference type="Gene3D" id="3.40.366.10">
    <property type="entry name" value="Malonyl-Coenzyme A Acyl Carrier Protein, domain 2"/>
    <property type="match status" value="1"/>
</dbReference>
<dbReference type="InterPro" id="IPR001227">
    <property type="entry name" value="Ac_transferase_dom_sf"/>
</dbReference>
<dbReference type="Proteomes" id="UP000294543">
    <property type="component" value="Unassembled WGS sequence"/>
</dbReference>
<dbReference type="Gene3D" id="3.10.129.110">
    <property type="entry name" value="Polyketide synthase dehydratase"/>
    <property type="match status" value="1"/>
</dbReference>
<feature type="region of interest" description="C-terminal hotdog fold" evidence="2">
    <location>
        <begin position="222"/>
        <end position="329"/>
    </location>
</feature>
<dbReference type="PANTHER" id="PTHR43775">
    <property type="entry name" value="FATTY ACID SYNTHASE"/>
    <property type="match status" value="1"/>
</dbReference>
<dbReference type="EMBL" id="SMKP01000436">
    <property type="protein sequence ID" value="TDC99690.1"/>
    <property type="molecule type" value="Genomic_DNA"/>
</dbReference>
<dbReference type="Gene3D" id="3.30.70.3290">
    <property type="match status" value="1"/>
</dbReference>
<feature type="non-terminal residue" evidence="4">
    <location>
        <position position="329"/>
    </location>
</feature>
<dbReference type="RefSeq" id="WP_181958693.1">
    <property type="nucleotide sequence ID" value="NZ_SMKP01000436.1"/>
</dbReference>
<comment type="caution">
    <text evidence="4">The sequence shown here is derived from an EMBL/GenBank/DDBJ whole genome shotgun (WGS) entry which is preliminary data.</text>
</comment>
<keyword evidence="1" id="KW-0808">Transferase</keyword>
<feature type="domain" description="PKS/mFAS DH" evidence="3">
    <location>
        <begin position="88"/>
        <end position="329"/>
    </location>
</feature>
<dbReference type="Pfam" id="PF21089">
    <property type="entry name" value="PKS_DH_N"/>
    <property type="match status" value="1"/>
</dbReference>
<dbReference type="GO" id="GO:0004312">
    <property type="term" value="F:fatty acid synthase activity"/>
    <property type="evidence" value="ECO:0007669"/>
    <property type="project" value="TreeGrafter"/>
</dbReference>
<dbReference type="InterPro" id="IPR049900">
    <property type="entry name" value="PKS_mFAS_DH"/>
</dbReference>
<name>A0A4R4V4X3_9ACTN</name>
<sequence length="329" mass="34506">MLTGLAQQSVEDAVFVPAVRRDRDEVRALIEALGRLHVHGIGVDWEAVLGSGRFVDLPTYAFQHERFWVPAALESQDVGAAGLGAIDHPLWSAVTEVAGGESVVFSGRLSLTGQPWLADHQVDGRVVVPGAALVELALRAGQELGCARLVELTMQAPLVVSAGAGVDVQLVAGPCDEVGGRPVSLHSREVPEGEWTLHAQGLLADQDVEPVAVVGQWPPVGARPVEVEHVYDDMAAMGLAYGPLFQGLVAAWQHGDAVFAEIALPEQAHADAGLFGLHPALLDASLHVAALGDLVPRAESGRPYLPFAWSGVSLHAAGATGLRVKVARG</sequence>
<organism evidence="4 5">
    <name type="scientific">Nonomuraea diastatica</name>
    <dbReference type="NCBI Taxonomy" id="1848329"/>
    <lineage>
        <taxon>Bacteria</taxon>
        <taxon>Bacillati</taxon>
        <taxon>Actinomycetota</taxon>
        <taxon>Actinomycetes</taxon>
        <taxon>Streptosporangiales</taxon>
        <taxon>Streptosporangiaceae</taxon>
        <taxon>Nonomuraea</taxon>
    </lineage>
</organism>
<dbReference type="SMART" id="SM00826">
    <property type="entry name" value="PKS_DH"/>
    <property type="match status" value="1"/>
</dbReference>
<dbReference type="PROSITE" id="PS52019">
    <property type="entry name" value="PKS_MFAS_DH"/>
    <property type="match status" value="1"/>
</dbReference>
<evidence type="ECO:0000259" key="3">
    <source>
        <dbReference type="PROSITE" id="PS52019"/>
    </source>
</evidence>
<evidence type="ECO:0000313" key="4">
    <source>
        <dbReference type="EMBL" id="TDC99690.1"/>
    </source>
</evidence>
<gene>
    <name evidence="4" type="ORF">E1294_52060</name>
</gene>
<proteinExistence type="predicted"/>
<dbReference type="InterPro" id="IPR042104">
    <property type="entry name" value="PKS_dehydratase_sf"/>
</dbReference>
<dbReference type="AlphaFoldDB" id="A0A4R4V4X3"/>
<dbReference type="InterPro" id="IPR049552">
    <property type="entry name" value="PKS_DH_N"/>
</dbReference>
<feature type="active site" description="Proton donor; for dehydratase activity" evidence="2">
    <location>
        <position position="283"/>
    </location>
</feature>
<feature type="region of interest" description="N-terminal hotdog fold" evidence="2">
    <location>
        <begin position="88"/>
        <end position="210"/>
    </location>
</feature>
<keyword evidence="5" id="KW-1185">Reference proteome</keyword>
<dbReference type="InterPro" id="IPR049551">
    <property type="entry name" value="PKS_DH_C"/>
</dbReference>
<protein>
    <submittedName>
        <fullName evidence="4">Beta-ketoacyl synthase</fullName>
    </submittedName>
</protein>
<dbReference type="InterPro" id="IPR020807">
    <property type="entry name" value="PKS_DH"/>
</dbReference>
<dbReference type="Pfam" id="PF14765">
    <property type="entry name" value="PS-DH"/>
    <property type="match status" value="1"/>
</dbReference>
<evidence type="ECO:0000256" key="1">
    <source>
        <dbReference type="ARBA" id="ARBA00022679"/>
    </source>
</evidence>